<evidence type="ECO:0000313" key="4">
    <source>
        <dbReference type="Proteomes" id="UP001386437"/>
    </source>
</evidence>
<feature type="domain" description="Methyltransferase" evidence="2">
    <location>
        <begin position="42"/>
        <end position="134"/>
    </location>
</feature>
<dbReference type="Proteomes" id="UP001386437">
    <property type="component" value="Unassembled WGS sequence"/>
</dbReference>
<dbReference type="PANTHER" id="PTHR43861">
    <property type="entry name" value="TRANS-ACONITATE 2-METHYLTRANSFERASE-RELATED"/>
    <property type="match status" value="1"/>
</dbReference>
<accession>A0ABU8J4I7</accession>
<comment type="caution">
    <text evidence="3">The sequence shown here is derived from an EMBL/GenBank/DDBJ whole genome shotgun (WGS) entry which is preliminary data.</text>
</comment>
<dbReference type="CDD" id="cd02440">
    <property type="entry name" value="AdoMet_MTases"/>
    <property type="match status" value="1"/>
</dbReference>
<dbReference type="InterPro" id="IPR029063">
    <property type="entry name" value="SAM-dependent_MTases_sf"/>
</dbReference>
<keyword evidence="3" id="KW-0489">Methyltransferase</keyword>
<dbReference type="RefSeq" id="WP_336602239.1">
    <property type="nucleotide sequence ID" value="NZ_JACFYJ010000123.1"/>
</dbReference>
<dbReference type="Pfam" id="PF13649">
    <property type="entry name" value="Methyltransf_25"/>
    <property type="match status" value="1"/>
</dbReference>
<dbReference type="InterPro" id="IPR041698">
    <property type="entry name" value="Methyltransf_25"/>
</dbReference>
<evidence type="ECO:0000313" key="3">
    <source>
        <dbReference type="EMBL" id="MEI6002629.1"/>
    </source>
</evidence>
<dbReference type="Gene3D" id="3.40.50.150">
    <property type="entry name" value="Vaccinia Virus protein VP39"/>
    <property type="match status" value="1"/>
</dbReference>
<sequence length="220" mass="24157">MSFSAAWEDAFRQGGHDSRWPWSDLVSMTKRHARTLDETSRVLEIGCGAGANIPFLLTTGAQYFAVEGSAAAAAKARDRFATLGAQIHTGDFIDDMPFSGEFDVIVDRAAMTHNDEASIRRGLAKLAAKLKPSGLYIGIDWFSTKHDGFRTGEATSDERTREHFTSGPFAGVGRVHFSDEAHLRDLFAGYEFLALEEKVTEVALPTRGVLASWNFVARKP</sequence>
<keyword evidence="1" id="KW-0808">Transferase</keyword>
<gene>
    <name evidence="3" type="ORF">H3V53_37630</name>
</gene>
<dbReference type="EMBL" id="JACFYJ010000123">
    <property type="protein sequence ID" value="MEI6002629.1"/>
    <property type="molecule type" value="Genomic_DNA"/>
</dbReference>
<name>A0ABU8J4I7_9BURK</name>
<dbReference type="GO" id="GO:0008168">
    <property type="term" value="F:methyltransferase activity"/>
    <property type="evidence" value="ECO:0007669"/>
    <property type="project" value="UniProtKB-KW"/>
</dbReference>
<proteinExistence type="predicted"/>
<keyword evidence="4" id="KW-1185">Reference proteome</keyword>
<dbReference type="SUPFAM" id="SSF53335">
    <property type="entry name" value="S-adenosyl-L-methionine-dependent methyltransferases"/>
    <property type="match status" value="1"/>
</dbReference>
<dbReference type="GO" id="GO:0032259">
    <property type="term" value="P:methylation"/>
    <property type="evidence" value="ECO:0007669"/>
    <property type="project" value="UniProtKB-KW"/>
</dbReference>
<evidence type="ECO:0000256" key="1">
    <source>
        <dbReference type="ARBA" id="ARBA00022679"/>
    </source>
</evidence>
<protein>
    <submittedName>
        <fullName evidence="3">Class I SAM-dependent methyltransferase</fullName>
    </submittedName>
</protein>
<evidence type="ECO:0000259" key="2">
    <source>
        <dbReference type="Pfam" id="PF13649"/>
    </source>
</evidence>
<reference evidence="3 4" key="1">
    <citation type="journal article" date="2022" name="Arch. Microbiol.">
        <title>Paraburkholderia bengalensis sp. nov. isolated from roots of Oryza sativa, IR64.</title>
        <authorList>
            <person name="Nag P."/>
            <person name="Mondal N."/>
            <person name="Sarkar J."/>
            <person name="Das S."/>
        </authorList>
    </citation>
    <scope>NUCLEOTIDE SEQUENCE [LARGE SCALE GENOMIC DNA]</scope>
    <source>
        <strain evidence="3 4">IR64_4_BI</strain>
    </source>
</reference>
<organism evidence="3 4">
    <name type="scientific">Paraburkholderia bengalensis</name>
    <dbReference type="NCBI Taxonomy" id="2747562"/>
    <lineage>
        <taxon>Bacteria</taxon>
        <taxon>Pseudomonadati</taxon>
        <taxon>Pseudomonadota</taxon>
        <taxon>Betaproteobacteria</taxon>
        <taxon>Burkholderiales</taxon>
        <taxon>Burkholderiaceae</taxon>
        <taxon>Paraburkholderia</taxon>
    </lineage>
</organism>